<dbReference type="OrthoDB" id="10013583at2"/>
<feature type="chain" id="PRO_5015741992" description="DUF3035 domain-containing protein" evidence="2">
    <location>
        <begin position="17"/>
        <end position="158"/>
    </location>
</feature>
<dbReference type="Proteomes" id="UP000239504">
    <property type="component" value="Unassembled WGS sequence"/>
</dbReference>
<feature type="compositionally biased region" description="Basic and acidic residues" evidence="1">
    <location>
        <begin position="145"/>
        <end position="158"/>
    </location>
</feature>
<feature type="compositionally biased region" description="Basic and acidic residues" evidence="1">
    <location>
        <begin position="100"/>
        <end position="138"/>
    </location>
</feature>
<sequence>MSAVKLSLSLISYVFAAAGLLAAGGCANADLSRFAPPGIVKYEEIAGDKPQNPDVAARIAERRAEQGGGEFPDLSKTPGKEDRPEKPSPKTVEEQMEELTGLRERLDEEVAADRAASEAELADDLHAEGDALKERVARDSAAAAQERRDKLEPPSEAQ</sequence>
<evidence type="ECO:0000313" key="3">
    <source>
        <dbReference type="EMBL" id="PQA86698.1"/>
    </source>
</evidence>
<name>A0A2S7K2M2_9PROT</name>
<keyword evidence="4" id="KW-1185">Reference proteome</keyword>
<evidence type="ECO:0000256" key="2">
    <source>
        <dbReference type="SAM" id="SignalP"/>
    </source>
</evidence>
<accession>A0A2S7K2M2</accession>
<reference evidence="3 4" key="1">
    <citation type="submission" date="2017-12" db="EMBL/GenBank/DDBJ databases">
        <authorList>
            <person name="Hurst M.R.H."/>
        </authorList>
    </citation>
    <scope>NUCLEOTIDE SEQUENCE [LARGE SCALE GENOMIC DNA]</scope>
    <source>
        <strain evidence="3 4">SY-3-19</strain>
    </source>
</reference>
<evidence type="ECO:0008006" key="5">
    <source>
        <dbReference type="Google" id="ProtNLM"/>
    </source>
</evidence>
<dbReference type="RefSeq" id="WP_104830816.1">
    <property type="nucleotide sequence ID" value="NZ_PJCH01000011.1"/>
</dbReference>
<feature type="signal peptide" evidence="2">
    <location>
        <begin position="1"/>
        <end position="16"/>
    </location>
</feature>
<comment type="caution">
    <text evidence="3">The sequence shown here is derived from an EMBL/GenBank/DDBJ whole genome shotgun (WGS) entry which is preliminary data.</text>
</comment>
<gene>
    <name evidence="3" type="ORF">CW354_14490</name>
</gene>
<feature type="compositionally biased region" description="Basic and acidic residues" evidence="1">
    <location>
        <begin position="78"/>
        <end position="93"/>
    </location>
</feature>
<feature type="region of interest" description="Disordered" evidence="1">
    <location>
        <begin position="62"/>
        <end position="158"/>
    </location>
</feature>
<dbReference type="AlphaFoldDB" id="A0A2S7K2M2"/>
<protein>
    <recommendedName>
        <fullName evidence="5">DUF3035 domain-containing protein</fullName>
    </recommendedName>
</protein>
<keyword evidence="2" id="KW-0732">Signal</keyword>
<proteinExistence type="predicted"/>
<dbReference type="PROSITE" id="PS51257">
    <property type="entry name" value="PROKAR_LIPOPROTEIN"/>
    <property type="match status" value="1"/>
</dbReference>
<organism evidence="3 4">
    <name type="scientific">Hyphococcus luteus</name>
    <dbReference type="NCBI Taxonomy" id="2058213"/>
    <lineage>
        <taxon>Bacteria</taxon>
        <taxon>Pseudomonadati</taxon>
        <taxon>Pseudomonadota</taxon>
        <taxon>Alphaproteobacteria</taxon>
        <taxon>Parvularculales</taxon>
        <taxon>Parvularculaceae</taxon>
        <taxon>Hyphococcus</taxon>
    </lineage>
</organism>
<dbReference type="EMBL" id="PJCH01000011">
    <property type="protein sequence ID" value="PQA86698.1"/>
    <property type="molecule type" value="Genomic_DNA"/>
</dbReference>
<evidence type="ECO:0000256" key="1">
    <source>
        <dbReference type="SAM" id="MobiDB-lite"/>
    </source>
</evidence>
<evidence type="ECO:0000313" key="4">
    <source>
        <dbReference type="Proteomes" id="UP000239504"/>
    </source>
</evidence>